<comment type="similarity">
    <text evidence="7">Belongs to the MIP/aquaporin (TC 1.A.8) family.</text>
</comment>
<dbReference type="EMBL" id="BAWF01000056">
    <property type="protein sequence ID" value="GAF48607.1"/>
    <property type="molecule type" value="Genomic_DNA"/>
</dbReference>
<dbReference type="GO" id="GO:0019755">
    <property type="term" value="P:one-carbon compound transport"/>
    <property type="evidence" value="ECO:0007669"/>
    <property type="project" value="UniProtKB-ARBA"/>
</dbReference>
<evidence type="ECO:0000256" key="8">
    <source>
        <dbReference type="SAM" id="Phobius"/>
    </source>
</evidence>
<dbReference type="PRINTS" id="PR00783">
    <property type="entry name" value="MINTRINSICP"/>
</dbReference>
<accession>X0QAJ6</accession>
<sequence length="198" mass="19948">MATFPDATAVPALRPKIRYAVESIGAFSLVFTVGAAESGGSPIPPLALGAVLMVMIYAEAYRSGGHYSPATTMLALVRGRIGLRDAAGYWIAQLSAGLLAVVAVTMTGHTPAAASMVELVFTFVLCYVALDAATRSPPDNSFCGLAIGFIVVAGTFAGNAISGGAFHPAVTVAAGAGTAAGFALLTLNPPTHDPAPPE</sequence>
<evidence type="ECO:0000256" key="6">
    <source>
        <dbReference type="ARBA" id="ARBA00023136"/>
    </source>
</evidence>
<keyword evidence="5 8" id="KW-1133">Transmembrane helix</keyword>
<dbReference type="InterPro" id="IPR034294">
    <property type="entry name" value="Aquaporin_transptr"/>
</dbReference>
<evidence type="ECO:0000313" key="9">
    <source>
        <dbReference type="EMBL" id="GAF48607.1"/>
    </source>
</evidence>
<feature type="transmembrane region" description="Helical" evidence="8">
    <location>
        <begin position="112"/>
        <end position="130"/>
    </location>
</feature>
<dbReference type="PANTHER" id="PTHR45665:SF9">
    <property type="entry name" value="AQUAPORIN-8"/>
    <property type="match status" value="1"/>
</dbReference>
<proteinExistence type="inferred from homology"/>
<gene>
    <name evidence="9" type="ORF">RW1_056_00350</name>
</gene>
<feature type="transmembrane region" description="Helical" evidence="8">
    <location>
        <begin position="42"/>
        <end position="58"/>
    </location>
</feature>
<keyword evidence="3 7" id="KW-0812">Transmembrane</keyword>
<comment type="subcellular location">
    <subcellularLocation>
        <location evidence="1">Endomembrane system</location>
        <topology evidence="1">Multi-pass membrane protein</topology>
    </subcellularLocation>
</comment>
<dbReference type="InterPro" id="IPR023271">
    <property type="entry name" value="Aquaporin-like"/>
</dbReference>
<dbReference type="InterPro" id="IPR000425">
    <property type="entry name" value="MIP"/>
</dbReference>
<evidence type="ECO:0000256" key="4">
    <source>
        <dbReference type="ARBA" id="ARBA00022737"/>
    </source>
</evidence>
<evidence type="ECO:0008006" key="11">
    <source>
        <dbReference type="Google" id="ProtNLM"/>
    </source>
</evidence>
<name>X0QAJ6_RHOWR</name>
<feature type="transmembrane region" description="Helical" evidence="8">
    <location>
        <begin position="19"/>
        <end position="36"/>
    </location>
</feature>
<dbReference type="GO" id="GO:0016020">
    <property type="term" value="C:membrane"/>
    <property type="evidence" value="ECO:0007669"/>
    <property type="project" value="InterPro"/>
</dbReference>
<keyword evidence="4" id="KW-0677">Repeat</keyword>
<dbReference type="AlphaFoldDB" id="X0QAJ6"/>
<keyword evidence="6 8" id="KW-0472">Membrane</keyword>
<dbReference type="Pfam" id="PF00230">
    <property type="entry name" value="MIP"/>
    <property type="match status" value="1"/>
</dbReference>
<dbReference type="OrthoDB" id="9807293at2"/>
<dbReference type="PANTHER" id="PTHR45665">
    <property type="entry name" value="AQUAPORIN-8"/>
    <property type="match status" value="1"/>
</dbReference>
<dbReference type="GO" id="GO:0015250">
    <property type="term" value="F:water channel activity"/>
    <property type="evidence" value="ECO:0007669"/>
    <property type="project" value="TreeGrafter"/>
</dbReference>
<feature type="transmembrane region" description="Helical" evidence="8">
    <location>
        <begin position="167"/>
        <end position="187"/>
    </location>
</feature>
<dbReference type="GO" id="GO:0005737">
    <property type="term" value="C:cytoplasm"/>
    <property type="evidence" value="ECO:0007669"/>
    <property type="project" value="UniProtKB-ARBA"/>
</dbReference>
<organism evidence="9 10">
    <name type="scientific">Rhodococcus wratislaviensis NBRC 100605</name>
    <dbReference type="NCBI Taxonomy" id="1219028"/>
    <lineage>
        <taxon>Bacteria</taxon>
        <taxon>Bacillati</taxon>
        <taxon>Actinomycetota</taxon>
        <taxon>Actinomycetes</taxon>
        <taxon>Mycobacteriales</taxon>
        <taxon>Nocardiaceae</taxon>
        <taxon>Rhodococcus</taxon>
    </lineage>
</organism>
<dbReference type="GO" id="GO:0012505">
    <property type="term" value="C:endomembrane system"/>
    <property type="evidence" value="ECO:0007669"/>
    <property type="project" value="UniProtKB-SubCell"/>
</dbReference>
<evidence type="ECO:0000256" key="1">
    <source>
        <dbReference type="ARBA" id="ARBA00004127"/>
    </source>
</evidence>
<reference evidence="9 10" key="1">
    <citation type="submission" date="2014-02" db="EMBL/GenBank/DDBJ databases">
        <title>Whole genome shotgun sequence of Rhodococcus wratislaviensis NBRC 100605.</title>
        <authorList>
            <person name="Hosoyama A."/>
            <person name="Tsuchikane K."/>
            <person name="Yoshida I."/>
            <person name="Ohji S."/>
            <person name="Ichikawa N."/>
            <person name="Yamazoe A."/>
            <person name="Fujita N."/>
        </authorList>
    </citation>
    <scope>NUCLEOTIDE SEQUENCE [LARGE SCALE GENOMIC DNA]</scope>
    <source>
        <strain evidence="9 10">NBRC 100605</strain>
    </source>
</reference>
<dbReference type="RefSeq" id="WP_052033551.1">
    <property type="nucleotide sequence ID" value="NZ_BAWF01000056.1"/>
</dbReference>
<dbReference type="Gene3D" id="1.20.1080.10">
    <property type="entry name" value="Glycerol uptake facilitator protein"/>
    <property type="match status" value="1"/>
</dbReference>
<evidence type="ECO:0000313" key="10">
    <source>
        <dbReference type="Proteomes" id="UP000019491"/>
    </source>
</evidence>
<dbReference type="SUPFAM" id="SSF81338">
    <property type="entry name" value="Aquaporin-like"/>
    <property type="match status" value="1"/>
</dbReference>
<feature type="transmembrane region" description="Helical" evidence="8">
    <location>
        <begin position="87"/>
        <end position="106"/>
    </location>
</feature>
<comment type="caution">
    <text evidence="9">The sequence shown here is derived from an EMBL/GenBank/DDBJ whole genome shotgun (WGS) entry which is preliminary data.</text>
</comment>
<keyword evidence="10" id="KW-1185">Reference proteome</keyword>
<evidence type="ECO:0000256" key="2">
    <source>
        <dbReference type="ARBA" id="ARBA00022448"/>
    </source>
</evidence>
<keyword evidence="2 7" id="KW-0813">Transport</keyword>
<evidence type="ECO:0000256" key="5">
    <source>
        <dbReference type="ARBA" id="ARBA00022989"/>
    </source>
</evidence>
<feature type="transmembrane region" description="Helical" evidence="8">
    <location>
        <begin position="142"/>
        <end position="161"/>
    </location>
</feature>
<protein>
    <recommendedName>
        <fullName evidence="11">Porin</fullName>
    </recommendedName>
</protein>
<evidence type="ECO:0000256" key="7">
    <source>
        <dbReference type="RuleBase" id="RU000477"/>
    </source>
</evidence>
<evidence type="ECO:0000256" key="3">
    <source>
        <dbReference type="ARBA" id="ARBA00022692"/>
    </source>
</evidence>
<dbReference type="Proteomes" id="UP000019491">
    <property type="component" value="Unassembled WGS sequence"/>
</dbReference>